<sequence>MTAATLAAAVATLADAFDAYTLHDVGPALSCHEADALADVFTAAGLEDAAERVRDFHALGDSEEEGDDPDHVERAQTARERQGLAA</sequence>
<accession>A0A7W7BSU7</accession>
<evidence type="ECO:0000313" key="2">
    <source>
        <dbReference type="EMBL" id="MBB4667054.1"/>
    </source>
</evidence>
<protein>
    <submittedName>
        <fullName evidence="2">Uncharacterized protein</fullName>
    </submittedName>
</protein>
<gene>
    <name evidence="2" type="ORF">BKA24_001763</name>
</gene>
<proteinExistence type="predicted"/>
<dbReference type="RefSeq" id="WP_184217195.1">
    <property type="nucleotide sequence ID" value="NZ_JACHMD010000001.1"/>
</dbReference>
<comment type="caution">
    <text evidence="2">The sequence shown here is derived from an EMBL/GenBank/DDBJ whole genome shotgun (WGS) entry which is preliminary data.</text>
</comment>
<evidence type="ECO:0000256" key="1">
    <source>
        <dbReference type="SAM" id="MobiDB-lite"/>
    </source>
</evidence>
<dbReference type="AlphaFoldDB" id="A0A7W7BSU7"/>
<organism evidence="2 3">
    <name type="scientific">Microbacterium marinum</name>
    <dbReference type="NCBI Taxonomy" id="421115"/>
    <lineage>
        <taxon>Bacteria</taxon>
        <taxon>Bacillati</taxon>
        <taxon>Actinomycetota</taxon>
        <taxon>Actinomycetes</taxon>
        <taxon>Micrococcales</taxon>
        <taxon>Microbacteriaceae</taxon>
        <taxon>Microbacterium</taxon>
    </lineage>
</organism>
<dbReference type="Proteomes" id="UP000573729">
    <property type="component" value="Unassembled WGS sequence"/>
</dbReference>
<name>A0A7W7BSU7_9MICO</name>
<feature type="region of interest" description="Disordered" evidence="1">
    <location>
        <begin position="58"/>
        <end position="86"/>
    </location>
</feature>
<keyword evidence="3" id="KW-1185">Reference proteome</keyword>
<dbReference type="EMBL" id="JACHMD010000001">
    <property type="protein sequence ID" value="MBB4667054.1"/>
    <property type="molecule type" value="Genomic_DNA"/>
</dbReference>
<reference evidence="2 3" key="1">
    <citation type="submission" date="2020-08" db="EMBL/GenBank/DDBJ databases">
        <title>Sequencing the genomes of 1000 actinobacteria strains.</title>
        <authorList>
            <person name="Klenk H.-P."/>
        </authorList>
    </citation>
    <scope>NUCLEOTIDE SEQUENCE [LARGE SCALE GENOMIC DNA]</scope>
    <source>
        <strain evidence="2 3">DSM 24947</strain>
    </source>
</reference>
<feature type="compositionally biased region" description="Basic and acidic residues" evidence="1">
    <location>
        <begin position="69"/>
        <end position="86"/>
    </location>
</feature>
<evidence type="ECO:0000313" key="3">
    <source>
        <dbReference type="Proteomes" id="UP000573729"/>
    </source>
</evidence>